<name>A0AAW0TMM2_SCYPA</name>
<proteinExistence type="predicted"/>
<evidence type="ECO:0000313" key="2">
    <source>
        <dbReference type="Proteomes" id="UP001487740"/>
    </source>
</evidence>
<protein>
    <recommendedName>
        <fullName evidence="3">Secreted protein</fullName>
    </recommendedName>
</protein>
<organism evidence="1 2">
    <name type="scientific">Scylla paramamosain</name>
    <name type="common">Mud crab</name>
    <dbReference type="NCBI Taxonomy" id="85552"/>
    <lineage>
        <taxon>Eukaryota</taxon>
        <taxon>Metazoa</taxon>
        <taxon>Ecdysozoa</taxon>
        <taxon>Arthropoda</taxon>
        <taxon>Crustacea</taxon>
        <taxon>Multicrustacea</taxon>
        <taxon>Malacostraca</taxon>
        <taxon>Eumalacostraca</taxon>
        <taxon>Eucarida</taxon>
        <taxon>Decapoda</taxon>
        <taxon>Pleocyemata</taxon>
        <taxon>Brachyura</taxon>
        <taxon>Eubrachyura</taxon>
        <taxon>Portunoidea</taxon>
        <taxon>Portunidae</taxon>
        <taxon>Portuninae</taxon>
        <taxon>Scylla</taxon>
    </lineage>
</organism>
<evidence type="ECO:0008006" key="3">
    <source>
        <dbReference type="Google" id="ProtNLM"/>
    </source>
</evidence>
<dbReference type="EMBL" id="JARAKH010000029">
    <property type="protein sequence ID" value="KAK8387891.1"/>
    <property type="molecule type" value="Genomic_DNA"/>
</dbReference>
<gene>
    <name evidence="1" type="ORF">O3P69_020068</name>
</gene>
<dbReference type="Proteomes" id="UP001487740">
    <property type="component" value="Unassembled WGS sequence"/>
</dbReference>
<evidence type="ECO:0000313" key="1">
    <source>
        <dbReference type="EMBL" id="KAK8387891.1"/>
    </source>
</evidence>
<keyword evidence="2" id="KW-1185">Reference proteome</keyword>
<accession>A0AAW0TMM2</accession>
<reference evidence="1 2" key="1">
    <citation type="submission" date="2023-03" db="EMBL/GenBank/DDBJ databases">
        <title>High-quality genome of Scylla paramamosain provides insights in environmental adaptation.</title>
        <authorList>
            <person name="Zhang L."/>
        </authorList>
    </citation>
    <scope>NUCLEOTIDE SEQUENCE [LARGE SCALE GENOMIC DNA]</scope>
    <source>
        <strain evidence="1">LZ_2023a</strain>
        <tissue evidence="1">Muscle</tissue>
    </source>
</reference>
<dbReference type="AlphaFoldDB" id="A0AAW0TMM2"/>
<sequence>MVAVIVAWSSRGEGHRTPHMLTTTTTTTSLLPASQLASQPVLKVAEPSTAYSWKLVKITSRVFEHLPGT</sequence>
<comment type="caution">
    <text evidence="1">The sequence shown here is derived from an EMBL/GenBank/DDBJ whole genome shotgun (WGS) entry which is preliminary data.</text>
</comment>